<keyword evidence="6 13" id="KW-0378">Hydrolase</keyword>
<dbReference type="FunFam" id="3.40.140.10:FF:000008">
    <property type="entry name" value="Cytidine deaminase"/>
    <property type="match status" value="1"/>
</dbReference>
<dbReference type="GO" id="GO:0072527">
    <property type="term" value="P:pyrimidine-containing compound metabolic process"/>
    <property type="evidence" value="ECO:0007669"/>
    <property type="project" value="UniProtKB-ARBA"/>
</dbReference>
<evidence type="ECO:0000256" key="10">
    <source>
        <dbReference type="PIRSR" id="PIRSR606262-1"/>
    </source>
</evidence>
<dbReference type="CDD" id="cd01283">
    <property type="entry name" value="cytidine_deaminase"/>
    <property type="match status" value="1"/>
</dbReference>
<keyword evidence="16" id="KW-1185">Reference proteome</keyword>
<evidence type="ECO:0000313" key="16">
    <source>
        <dbReference type="Proteomes" id="UP001233999"/>
    </source>
</evidence>
<keyword evidence="5 12" id="KW-0479">Metal-binding</keyword>
<dbReference type="Proteomes" id="UP001233999">
    <property type="component" value="Unassembled WGS sequence"/>
</dbReference>
<comment type="catalytic activity">
    <reaction evidence="9 13">
        <text>cytidine + H2O + H(+) = uridine + NH4(+)</text>
        <dbReference type="Rhea" id="RHEA:16069"/>
        <dbReference type="ChEBI" id="CHEBI:15377"/>
        <dbReference type="ChEBI" id="CHEBI:15378"/>
        <dbReference type="ChEBI" id="CHEBI:16704"/>
        <dbReference type="ChEBI" id="CHEBI:17562"/>
        <dbReference type="ChEBI" id="CHEBI:28938"/>
        <dbReference type="EC" id="3.5.4.5"/>
    </reaction>
</comment>
<feature type="binding site" evidence="12">
    <location>
        <position position="100"/>
    </location>
    <ligand>
        <name>Zn(2+)</name>
        <dbReference type="ChEBI" id="CHEBI:29105"/>
        <note>catalytic</note>
    </ligand>
</feature>
<dbReference type="NCBIfam" id="NF004064">
    <property type="entry name" value="PRK05578.1"/>
    <property type="match status" value="1"/>
</dbReference>
<evidence type="ECO:0000256" key="11">
    <source>
        <dbReference type="PIRSR" id="PIRSR606262-2"/>
    </source>
</evidence>
<dbReference type="Pfam" id="PF00383">
    <property type="entry name" value="dCMP_cyt_deam_1"/>
    <property type="match status" value="1"/>
</dbReference>
<dbReference type="PANTHER" id="PTHR11644">
    <property type="entry name" value="CYTIDINE DEAMINASE"/>
    <property type="match status" value="1"/>
</dbReference>
<dbReference type="InterPro" id="IPR050202">
    <property type="entry name" value="Cyt/Deoxycyt_deaminase"/>
</dbReference>
<name>A0AAD7Z6L1_DIPPU</name>
<evidence type="ECO:0000256" key="2">
    <source>
        <dbReference type="ARBA" id="ARBA00003949"/>
    </source>
</evidence>
<dbReference type="AlphaFoldDB" id="A0AAD7Z6L1"/>
<evidence type="ECO:0000256" key="12">
    <source>
        <dbReference type="PIRSR" id="PIRSR606262-3"/>
    </source>
</evidence>
<dbReference type="PROSITE" id="PS51747">
    <property type="entry name" value="CYT_DCMP_DEAMINASES_2"/>
    <property type="match status" value="1"/>
</dbReference>
<evidence type="ECO:0000256" key="5">
    <source>
        <dbReference type="ARBA" id="ARBA00022723"/>
    </source>
</evidence>
<evidence type="ECO:0000256" key="7">
    <source>
        <dbReference type="ARBA" id="ARBA00022833"/>
    </source>
</evidence>
<accession>A0AAD7Z6L1</accession>
<evidence type="ECO:0000259" key="14">
    <source>
        <dbReference type="PROSITE" id="PS51747"/>
    </source>
</evidence>
<comment type="similarity">
    <text evidence="3 13">Belongs to the cytidine and deoxycytidylate deaminase family.</text>
</comment>
<keyword evidence="7 12" id="KW-0862">Zinc</keyword>
<feature type="non-terminal residue" evidence="15">
    <location>
        <position position="1"/>
    </location>
</feature>
<feature type="binding site" evidence="11">
    <location>
        <begin position="55"/>
        <end position="61"/>
    </location>
    <ligand>
        <name>substrate</name>
    </ligand>
</feature>
<comment type="function">
    <text evidence="2 13">This enzyme scavenges exogenous and endogenous cytidine and 2'-deoxycytidine for UMP synthesis.</text>
</comment>
<evidence type="ECO:0000256" key="6">
    <source>
        <dbReference type="ARBA" id="ARBA00022801"/>
    </source>
</evidence>
<comment type="caution">
    <text evidence="15">The sequence shown here is derived from an EMBL/GenBank/DDBJ whole genome shotgun (WGS) entry which is preliminary data.</text>
</comment>
<dbReference type="InterPro" id="IPR002125">
    <property type="entry name" value="CMP_dCMP_dom"/>
</dbReference>
<evidence type="ECO:0000256" key="8">
    <source>
        <dbReference type="ARBA" id="ARBA00032005"/>
    </source>
</evidence>
<dbReference type="GO" id="GO:0055086">
    <property type="term" value="P:nucleobase-containing small molecule metabolic process"/>
    <property type="evidence" value="ECO:0007669"/>
    <property type="project" value="UniProtKB-ARBA"/>
</dbReference>
<evidence type="ECO:0000256" key="9">
    <source>
        <dbReference type="ARBA" id="ARBA00049558"/>
    </source>
</evidence>
<dbReference type="EMBL" id="JASPKZ010010241">
    <property type="protein sequence ID" value="KAJ9575044.1"/>
    <property type="molecule type" value="Genomic_DNA"/>
</dbReference>
<feature type="binding site" evidence="12">
    <location>
        <position position="66"/>
    </location>
    <ligand>
        <name>Zn(2+)</name>
        <dbReference type="ChEBI" id="CHEBI:29105"/>
        <note>catalytic</note>
    </ligand>
</feature>
<organism evidence="15 16">
    <name type="scientific">Diploptera punctata</name>
    <name type="common">Pacific beetle cockroach</name>
    <dbReference type="NCBI Taxonomy" id="6984"/>
    <lineage>
        <taxon>Eukaryota</taxon>
        <taxon>Metazoa</taxon>
        <taxon>Ecdysozoa</taxon>
        <taxon>Arthropoda</taxon>
        <taxon>Hexapoda</taxon>
        <taxon>Insecta</taxon>
        <taxon>Pterygota</taxon>
        <taxon>Neoptera</taxon>
        <taxon>Polyneoptera</taxon>
        <taxon>Dictyoptera</taxon>
        <taxon>Blattodea</taxon>
        <taxon>Blaberoidea</taxon>
        <taxon>Blaberidae</taxon>
        <taxon>Diplopterinae</taxon>
        <taxon>Diploptera</taxon>
    </lineage>
</organism>
<proteinExistence type="inferred from homology"/>
<feature type="binding site" evidence="12">
    <location>
        <position position="103"/>
    </location>
    <ligand>
        <name>Zn(2+)</name>
        <dbReference type="ChEBI" id="CHEBI:29105"/>
        <note>catalytic</note>
    </ligand>
</feature>
<evidence type="ECO:0000256" key="1">
    <source>
        <dbReference type="ARBA" id="ARBA00001947"/>
    </source>
</evidence>
<dbReference type="SUPFAM" id="SSF53927">
    <property type="entry name" value="Cytidine deaminase-like"/>
    <property type="match status" value="1"/>
</dbReference>
<dbReference type="Gene3D" id="3.40.140.10">
    <property type="entry name" value="Cytidine Deaminase, domain 2"/>
    <property type="match status" value="1"/>
</dbReference>
<protein>
    <recommendedName>
        <fullName evidence="4 13">Cytidine deaminase</fullName>
        <ecNumber evidence="4 13">3.5.4.5</ecNumber>
    </recommendedName>
    <alternativeName>
        <fullName evidence="8 13">Cytidine aminohydrolase</fullName>
    </alternativeName>
</protein>
<comment type="cofactor">
    <cofactor evidence="1 12 13">
        <name>Zn(2+)</name>
        <dbReference type="ChEBI" id="CHEBI:29105"/>
    </cofactor>
</comment>
<dbReference type="InterPro" id="IPR016193">
    <property type="entry name" value="Cytidine_deaminase-like"/>
</dbReference>
<evidence type="ECO:0000256" key="13">
    <source>
        <dbReference type="RuleBase" id="RU364006"/>
    </source>
</evidence>
<dbReference type="GO" id="GO:0005829">
    <property type="term" value="C:cytosol"/>
    <property type="evidence" value="ECO:0007669"/>
    <property type="project" value="TreeGrafter"/>
</dbReference>
<gene>
    <name evidence="15" type="ORF">L9F63_007779</name>
</gene>
<dbReference type="EC" id="3.5.4.5" evidence="4 13"/>
<dbReference type="NCBIfam" id="TIGR01354">
    <property type="entry name" value="cyt_deam_tetra"/>
    <property type="match status" value="1"/>
</dbReference>
<reference evidence="15" key="1">
    <citation type="journal article" date="2023" name="IScience">
        <title>Live-bearing cockroach genome reveals convergent evolutionary mechanisms linked to viviparity in insects and beyond.</title>
        <authorList>
            <person name="Fouks B."/>
            <person name="Harrison M.C."/>
            <person name="Mikhailova A.A."/>
            <person name="Marchal E."/>
            <person name="English S."/>
            <person name="Carruthers M."/>
            <person name="Jennings E.C."/>
            <person name="Chiamaka E.L."/>
            <person name="Frigard R.A."/>
            <person name="Pippel M."/>
            <person name="Attardo G.M."/>
            <person name="Benoit J.B."/>
            <person name="Bornberg-Bauer E."/>
            <person name="Tobe S.S."/>
        </authorList>
    </citation>
    <scope>NUCLEOTIDE SEQUENCE</scope>
    <source>
        <strain evidence="15">Stay&amp;Tobe</strain>
    </source>
</reference>
<evidence type="ECO:0000313" key="15">
    <source>
        <dbReference type="EMBL" id="KAJ9575044.1"/>
    </source>
</evidence>
<sequence length="143" mass="15354">MGDPTIVDFSTLDVATQDLIRKAVSTRDLAYCPYSNFSVGAALLCSDDTVFTGCNVENVAYGITVCAEQCSIVKAISAGNKQFKAIVVTAHSDTGYISPCGACRQFIAEFGSEIIIYLAKPDLSTVLISSIKELLPLTFTFYL</sequence>
<feature type="active site" description="Proton donor" evidence="10">
    <location>
        <position position="68"/>
    </location>
</feature>
<dbReference type="InterPro" id="IPR006262">
    <property type="entry name" value="Cyt_deam_tetra"/>
</dbReference>
<evidence type="ECO:0000256" key="4">
    <source>
        <dbReference type="ARBA" id="ARBA00012783"/>
    </source>
</evidence>
<dbReference type="GO" id="GO:0008270">
    <property type="term" value="F:zinc ion binding"/>
    <property type="evidence" value="ECO:0007669"/>
    <property type="project" value="UniProtKB-UniRule"/>
</dbReference>
<comment type="catalytic activity">
    <reaction evidence="13">
        <text>2'-deoxycytidine + H2O + H(+) = 2'-deoxyuridine + NH4(+)</text>
        <dbReference type="Rhea" id="RHEA:13433"/>
        <dbReference type="ChEBI" id="CHEBI:15377"/>
        <dbReference type="ChEBI" id="CHEBI:15378"/>
        <dbReference type="ChEBI" id="CHEBI:15698"/>
        <dbReference type="ChEBI" id="CHEBI:16450"/>
        <dbReference type="ChEBI" id="CHEBI:28938"/>
        <dbReference type="EC" id="3.5.4.5"/>
    </reaction>
</comment>
<dbReference type="PANTHER" id="PTHR11644:SF2">
    <property type="entry name" value="CYTIDINE DEAMINASE"/>
    <property type="match status" value="1"/>
</dbReference>
<dbReference type="GO" id="GO:0004126">
    <property type="term" value="F:cytidine deaminase activity"/>
    <property type="evidence" value="ECO:0007669"/>
    <property type="project" value="UniProtKB-UniRule"/>
</dbReference>
<feature type="domain" description="CMP/dCMP-type deaminase" evidence="14">
    <location>
        <begin position="14"/>
        <end position="142"/>
    </location>
</feature>
<evidence type="ECO:0000256" key="3">
    <source>
        <dbReference type="ARBA" id="ARBA00006576"/>
    </source>
</evidence>
<reference evidence="15" key="2">
    <citation type="submission" date="2023-05" db="EMBL/GenBank/DDBJ databases">
        <authorList>
            <person name="Fouks B."/>
        </authorList>
    </citation>
    <scope>NUCLEOTIDE SEQUENCE</scope>
    <source>
        <strain evidence="15">Stay&amp;Tobe</strain>
        <tissue evidence="15">Testes</tissue>
    </source>
</reference>